<accession>A0A3A4KTF6</accession>
<dbReference type="Proteomes" id="UP000266677">
    <property type="component" value="Unassembled WGS sequence"/>
</dbReference>
<protein>
    <recommendedName>
        <fullName evidence="1">SnoaL-like domain-containing protein</fullName>
    </recommendedName>
</protein>
<gene>
    <name evidence="2" type="ORF">D5S18_00635</name>
</gene>
<dbReference type="InterPro" id="IPR037401">
    <property type="entry name" value="SnoaL-like"/>
</dbReference>
<dbReference type="InterPro" id="IPR032710">
    <property type="entry name" value="NTF2-like_dom_sf"/>
</dbReference>
<organism evidence="2 3">
    <name type="scientific">Nocardia panacis</name>
    <dbReference type="NCBI Taxonomy" id="2340916"/>
    <lineage>
        <taxon>Bacteria</taxon>
        <taxon>Bacillati</taxon>
        <taxon>Actinomycetota</taxon>
        <taxon>Actinomycetes</taxon>
        <taxon>Mycobacteriales</taxon>
        <taxon>Nocardiaceae</taxon>
        <taxon>Nocardia</taxon>
    </lineage>
</organism>
<dbReference type="RefSeq" id="WP_120036848.1">
    <property type="nucleotide sequence ID" value="NZ_QZFU01000006.1"/>
</dbReference>
<evidence type="ECO:0000259" key="1">
    <source>
        <dbReference type="Pfam" id="PF12680"/>
    </source>
</evidence>
<sequence>MPPEPTAAALAAVLASPRAVAAHDRAGWVALFTAEAVVNDPVGSRPHLGTAVIARFYDTFIAPNTIEFRVDHDIACPTTVFRDLTIETTMSTGAMVAVPMHLKYDVVQRDGAWRIAELAAHWELGPMIWQLLRTGAPGLLAATRLGPQLLRHQGLDGALAFLRALISVGRTGKRRTARMFAAAATTDIATLRILLGDHATLELPAGHRVTLEEFTNRTRNMRWDKLIAAGRSVTATVWIGTERGIAVIDFAAGTARVTTVRVYLDHAS</sequence>
<dbReference type="OrthoDB" id="5735022at2"/>
<evidence type="ECO:0000313" key="2">
    <source>
        <dbReference type="EMBL" id="RJO79817.1"/>
    </source>
</evidence>
<dbReference type="SUPFAM" id="SSF54427">
    <property type="entry name" value="NTF2-like"/>
    <property type="match status" value="1"/>
</dbReference>
<proteinExistence type="predicted"/>
<comment type="caution">
    <text evidence="2">The sequence shown here is derived from an EMBL/GenBank/DDBJ whole genome shotgun (WGS) entry which is preliminary data.</text>
</comment>
<keyword evidence="3" id="KW-1185">Reference proteome</keyword>
<evidence type="ECO:0000313" key="3">
    <source>
        <dbReference type="Proteomes" id="UP000266677"/>
    </source>
</evidence>
<feature type="domain" description="SnoaL-like" evidence="1">
    <location>
        <begin position="18"/>
        <end position="113"/>
    </location>
</feature>
<dbReference type="AlphaFoldDB" id="A0A3A4KTF6"/>
<dbReference type="Pfam" id="PF12680">
    <property type="entry name" value="SnoaL_2"/>
    <property type="match status" value="1"/>
</dbReference>
<name>A0A3A4KTF6_9NOCA</name>
<dbReference type="Gene3D" id="3.10.450.50">
    <property type="match status" value="1"/>
</dbReference>
<reference evidence="2 3" key="1">
    <citation type="submission" date="2018-09" db="EMBL/GenBank/DDBJ databases">
        <title>YIM PH21274 draft genome.</title>
        <authorList>
            <person name="Miao C."/>
        </authorList>
    </citation>
    <scope>NUCLEOTIDE SEQUENCE [LARGE SCALE GENOMIC DNA]</scope>
    <source>
        <strain evidence="2 3">YIM PH 21724</strain>
    </source>
</reference>
<dbReference type="EMBL" id="QZFU01000006">
    <property type="protein sequence ID" value="RJO79817.1"/>
    <property type="molecule type" value="Genomic_DNA"/>
</dbReference>